<dbReference type="Proteomes" id="UP000435177">
    <property type="component" value="Unassembled WGS sequence"/>
</dbReference>
<protein>
    <recommendedName>
        <fullName evidence="1">LysR substrate-binding domain-containing protein</fullName>
    </recommendedName>
</protein>
<name>A0ABW9T0I4_9BACL</name>
<evidence type="ECO:0000259" key="1">
    <source>
        <dbReference type="Pfam" id="PF03466"/>
    </source>
</evidence>
<dbReference type="Gene3D" id="3.40.190.290">
    <property type="match status" value="1"/>
</dbReference>
<organism evidence="2 3">
    <name type="scientific">Paenibacillus campinasensis</name>
    <dbReference type="NCBI Taxonomy" id="66347"/>
    <lineage>
        <taxon>Bacteria</taxon>
        <taxon>Bacillati</taxon>
        <taxon>Bacillota</taxon>
        <taxon>Bacilli</taxon>
        <taxon>Bacillales</taxon>
        <taxon>Paenibacillaceae</taxon>
        <taxon>Paenibacillus</taxon>
    </lineage>
</organism>
<comment type="caution">
    <text evidence="2">The sequence shown here is derived from an EMBL/GenBank/DDBJ whole genome shotgun (WGS) entry which is preliminary data.</text>
</comment>
<reference evidence="2 3" key="1">
    <citation type="submission" date="2019-11" db="EMBL/GenBank/DDBJ databases">
        <title>Draft genome sequences of five Paenibacillus species of dairy origin.</title>
        <authorList>
            <person name="Olajide A.M."/>
            <person name="Chen S."/>
            <person name="Lapointe G."/>
        </authorList>
    </citation>
    <scope>NUCLEOTIDE SEQUENCE [LARGE SCALE GENOMIC DNA]</scope>
    <source>
        <strain evidence="2 3">3CS1</strain>
    </source>
</reference>
<evidence type="ECO:0000313" key="2">
    <source>
        <dbReference type="EMBL" id="MUG66795.1"/>
    </source>
</evidence>
<dbReference type="InterPro" id="IPR005119">
    <property type="entry name" value="LysR_subst-bd"/>
</dbReference>
<sequence>MKTDSIDSIIHLIESGAGGSILSETLIKQWNRPGIKLLRIVDVPLTRQVGLIYHKEKYRAQAVLKFTEILKDHIHQFNFNTV</sequence>
<feature type="domain" description="LysR substrate-binding" evidence="1">
    <location>
        <begin position="1"/>
        <end position="73"/>
    </location>
</feature>
<dbReference type="Pfam" id="PF03466">
    <property type="entry name" value="LysR_substrate"/>
    <property type="match status" value="1"/>
</dbReference>
<dbReference type="CDD" id="cd05466">
    <property type="entry name" value="PBP2_LTTR_substrate"/>
    <property type="match status" value="1"/>
</dbReference>
<proteinExistence type="predicted"/>
<keyword evidence="3" id="KW-1185">Reference proteome</keyword>
<evidence type="ECO:0000313" key="3">
    <source>
        <dbReference type="Proteomes" id="UP000435177"/>
    </source>
</evidence>
<accession>A0ABW9T0I4</accession>
<dbReference type="EMBL" id="WOAA01000009">
    <property type="protein sequence ID" value="MUG66795.1"/>
    <property type="molecule type" value="Genomic_DNA"/>
</dbReference>
<gene>
    <name evidence="2" type="ORF">GNP94_12355</name>
</gene>
<dbReference type="SUPFAM" id="SSF53850">
    <property type="entry name" value="Periplasmic binding protein-like II"/>
    <property type="match status" value="1"/>
</dbReference>